<dbReference type="Gene3D" id="1.10.10.10">
    <property type="entry name" value="Winged helix-like DNA-binding domain superfamily/Winged helix DNA-binding domain"/>
    <property type="match status" value="1"/>
</dbReference>
<evidence type="ECO:0000256" key="3">
    <source>
        <dbReference type="ARBA" id="ARBA00023163"/>
    </source>
</evidence>
<dbReference type="SMART" id="SM00345">
    <property type="entry name" value="HTH_GNTR"/>
    <property type="match status" value="1"/>
</dbReference>
<dbReference type="STRING" id="1229727.Ga0080559_TMP3317"/>
<dbReference type="InterPro" id="IPR000524">
    <property type="entry name" value="Tscrpt_reg_HTH_GntR"/>
</dbReference>
<dbReference type="OrthoDB" id="7620579at2"/>
<dbReference type="GO" id="GO:0003677">
    <property type="term" value="F:DNA binding"/>
    <property type="evidence" value="ECO:0007669"/>
    <property type="project" value="UniProtKB-KW"/>
</dbReference>
<evidence type="ECO:0000313" key="6">
    <source>
        <dbReference type="EMBL" id="APX24113.1"/>
    </source>
</evidence>
<dbReference type="PANTHER" id="PTHR43537:SF49">
    <property type="entry name" value="TRANSCRIPTIONAL REGULATORY PROTEIN"/>
    <property type="match status" value="1"/>
</dbReference>
<evidence type="ECO:0000256" key="2">
    <source>
        <dbReference type="ARBA" id="ARBA00023125"/>
    </source>
</evidence>
<evidence type="ECO:0000259" key="5">
    <source>
        <dbReference type="PROSITE" id="PS50949"/>
    </source>
</evidence>
<accession>A0A1U7D7L8</accession>
<dbReference type="PANTHER" id="PTHR43537">
    <property type="entry name" value="TRANSCRIPTIONAL REGULATOR, GNTR FAMILY"/>
    <property type="match status" value="1"/>
</dbReference>
<protein>
    <submittedName>
        <fullName evidence="6">Transcriptional regulator</fullName>
    </submittedName>
</protein>
<feature type="domain" description="HTH gntR-type" evidence="5">
    <location>
        <begin position="3"/>
        <end position="70"/>
    </location>
</feature>
<dbReference type="CDD" id="cd07377">
    <property type="entry name" value="WHTH_GntR"/>
    <property type="match status" value="1"/>
</dbReference>
<feature type="region of interest" description="Disordered" evidence="4">
    <location>
        <begin position="215"/>
        <end position="235"/>
    </location>
</feature>
<keyword evidence="3" id="KW-0804">Transcription</keyword>
<keyword evidence="7" id="KW-1185">Reference proteome</keyword>
<dbReference type="KEGG" id="tpro:Ga0080559_TMP3317"/>
<organism evidence="6 7">
    <name type="scientific">Salipiger profundus</name>
    <dbReference type="NCBI Taxonomy" id="1229727"/>
    <lineage>
        <taxon>Bacteria</taxon>
        <taxon>Pseudomonadati</taxon>
        <taxon>Pseudomonadota</taxon>
        <taxon>Alphaproteobacteria</taxon>
        <taxon>Rhodobacterales</taxon>
        <taxon>Roseobacteraceae</taxon>
        <taxon>Salipiger</taxon>
    </lineage>
</organism>
<keyword evidence="2" id="KW-0238">DNA-binding</keyword>
<proteinExistence type="predicted"/>
<keyword evidence="1" id="KW-0805">Transcription regulation</keyword>
<dbReference type="SUPFAM" id="SSF46785">
    <property type="entry name" value="Winged helix' DNA-binding domain"/>
    <property type="match status" value="1"/>
</dbReference>
<dbReference type="InterPro" id="IPR036390">
    <property type="entry name" value="WH_DNA-bd_sf"/>
</dbReference>
<dbReference type="EMBL" id="CP014796">
    <property type="protein sequence ID" value="APX24113.1"/>
    <property type="molecule type" value="Genomic_DNA"/>
</dbReference>
<dbReference type="SMART" id="SM00895">
    <property type="entry name" value="FCD"/>
    <property type="match status" value="1"/>
</dbReference>
<dbReference type="SUPFAM" id="SSF48008">
    <property type="entry name" value="GntR ligand-binding domain-like"/>
    <property type="match status" value="1"/>
</dbReference>
<dbReference type="Gene3D" id="1.20.120.530">
    <property type="entry name" value="GntR ligand-binding domain-like"/>
    <property type="match status" value="1"/>
</dbReference>
<reference evidence="6 7" key="1">
    <citation type="submission" date="2016-03" db="EMBL/GenBank/DDBJ databases">
        <title>Deep-sea bacteria in the southern Pacific.</title>
        <authorList>
            <person name="Tang K."/>
        </authorList>
    </citation>
    <scope>NUCLEOTIDE SEQUENCE [LARGE SCALE GENOMIC DNA]</scope>
    <source>
        <strain evidence="6 7">JLT2016</strain>
    </source>
</reference>
<evidence type="ECO:0000313" key="7">
    <source>
        <dbReference type="Proteomes" id="UP000186559"/>
    </source>
</evidence>
<dbReference type="AlphaFoldDB" id="A0A1U7D7L8"/>
<name>A0A1U7D7L8_9RHOB</name>
<dbReference type="InterPro" id="IPR011711">
    <property type="entry name" value="GntR_C"/>
</dbReference>
<dbReference type="InterPro" id="IPR008920">
    <property type="entry name" value="TF_FadR/GntR_C"/>
</dbReference>
<dbReference type="Pfam" id="PF07729">
    <property type="entry name" value="FCD"/>
    <property type="match status" value="1"/>
</dbReference>
<dbReference type="Pfam" id="PF00392">
    <property type="entry name" value="GntR"/>
    <property type="match status" value="1"/>
</dbReference>
<sequence>MTNRAAETIFRTLLDRIVAGRMVPGEPLVEQALAEQFGVSRTPVREALHRLAQADLAERGARRAFVVRKMAPEDLSELFEASGEVESALAALAAHRMSEIERRQLQSILAEGHACDDPDAYGAINARFHDAIKTGARNAILAATLDEMSLRTLAWRAANFHSDAGRLATSRAEHRAITEAILAQDAEATRRLMRSHVASSYLVLADVLSRRQATDAPASGVASRRSTEGGAPLPW</sequence>
<dbReference type="GO" id="GO:0003700">
    <property type="term" value="F:DNA-binding transcription factor activity"/>
    <property type="evidence" value="ECO:0007669"/>
    <property type="project" value="InterPro"/>
</dbReference>
<dbReference type="Proteomes" id="UP000186559">
    <property type="component" value="Chromosome"/>
</dbReference>
<dbReference type="InterPro" id="IPR036388">
    <property type="entry name" value="WH-like_DNA-bd_sf"/>
</dbReference>
<gene>
    <name evidence="6" type="ORF">Ga0080559_TMP3317</name>
</gene>
<dbReference type="PROSITE" id="PS50949">
    <property type="entry name" value="HTH_GNTR"/>
    <property type="match status" value="1"/>
</dbReference>
<evidence type="ECO:0000256" key="4">
    <source>
        <dbReference type="SAM" id="MobiDB-lite"/>
    </source>
</evidence>
<evidence type="ECO:0000256" key="1">
    <source>
        <dbReference type="ARBA" id="ARBA00023015"/>
    </source>
</evidence>
<dbReference type="RefSeq" id="WP_083697830.1">
    <property type="nucleotide sequence ID" value="NZ_BMEW01000001.1"/>
</dbReference>